<dbReference type="Proteomes" id="UP000308181">
    <property type="component" value="Unassembled WGS sequence"/>
</dbReference>
<dbReference type="Gene3D" id="3.20.20.80">
    <property type="entry name" value="Glycosidases"/>
    <property type="match status" value="1"/>
</dbReference>
<dbReference type="PANTHER" id="PTHR43730:SF1">
    <property type="entry name" value="BETA-MANNOSIDASE"/>
    <property type="match status" value="1"/>
</dbReference>
<accession>A0A4U1BYB7</accession>
<evidence type="ECO:0000259" key="9">
    <source>
        <dbReference type="Pfam" id="PF02836"/>
    </source>
</evidence>
<dbReference type="Pfam" id="PF00703">
    <property type="entry name" value="Glyco_hydro_2"/>
    <property type="match status" value="1"/>
</dbReference>
<organism evidence="11 12">
    <name type="scientific">Pedobacter cryophilus</name>
    <dbReference type="NCBI Taxonomy" id="2571271"/>
    <lineage>
        <taxon>Bacteria</taxon>
        <taxon>Pseudomonadati</taxon>
        <taxon>Bacteroidota</taxon>
        <taxon>Sphingobacteriia</taxon>
        <taxon>Sphingobacteriales</taxon>
        <taxon>Sphingobacteriaceae</taxon>
        <taxon>Pedobacter</taxon>
    </lineage>
</organism>
<dbReference type="Gene3D" id="2.60.120.260">
    <property type="entry name" value="Galactose-binding domain-like"/>
    <property type="match status" value="1"/>
</dbReference>
<feature type="signal peptide" evidence="7">
    <location>
        <begin position="1"/>
        <end position="25"/>
    </location>
</feature>
<dbReference type="InterPro" id="IPR036156">
    <property type="entry name" value="Beta-gal/glucu_dom_sf"/>
</dbReference>
<dbReference type="GO" id="GO:0005975">
    <property type="term" value="P:carbohydrate metabolic process"/>
    <property type="evidence" value="ECO:0007669"/>
    <property type="project" value="InterPro"/>
</dbReference>
<feature type="domain" description="Glycoside hydrolase family 2 immunoglobulin-like beta-sandwich" evidence="8">
    <location>
        <begin position="212"/>
        <end position="317"/>
    </location>
</feature>
<evidence type="ECO:0000259" key="10">
    <source>
        <dbReference type="Pfam" id="PF22666"/>
    </source>
</evidence>
<feature type="domain" description="Glycoside hydrolase family 2 catalytic" evidence="9">
    <location>
        <begin position="345"/>
        <end position="460"/>
    </location>
</feature>
<evidence type="ECO:0000313" key="12">
    <source>
        <dbReference type="Proteomes" id="UP000308181"/>
    </source>
</evidence>
<comment type="similarity">
    <text evidence="2">Belongs to the glycosyl hydrolase 2 family.</text>
</comment>
<evidence type="ECO:0000313" key="11">
    <source>
        <dbReference type="EMBL" id="TKB96379.1"/>
    </source>
</evidence>
<protein>
    <recommendedName>
        <fullName evidence="3">beta-mannosidase</fullName>
        <ecNumber evidence="3">3.2.1.25</ecNumber>
    </recommendedName>
</protein>
<dbReference type="InterPro" id="IPR050887">
    <property type="entry name" value="Beta-mannosidase_GH2"/>
</dbReference>
<dbReference type="SUPFAM" id="SSF49785">
    <property type="entry name" value="Galactose-binding domain-like"/>
    <property type="match status" value="1"/>
</dbReference>
<reference evidence="11 12" key="1">
    <citation type="submission" date="2019-04" db="EMBL/GenBank/DDBJ databases">
        <title>Pedobacter sp. AR-3-17 sp. nov., isolated from Arctic soil.</title>
        <authorList>
            <person name="Dahal R.H."/>
            <person name="Kim D.-U."/>
        </authorList>
    </citation>
    <scope>NUCLEOTIDE SEQUENCE [LARGE SCALE GENOMIC DNA]</scope>
    <source>
        <strain evidence="11 12">AR-3-17</strain>
    </source>
</reference>
<dbReference type="InterPro" id="IPR013783">
    <property type="entry name" value="Ig-like_fold"/>
</dbReference>
<keyword evidence="5" id="KW-0378">Hydrolase</keyword>
<evidence type="ECO:0000256" key="5">
    <source>
        <dbReference type="ARBA" id="ARBA00022801"/>
    </source>
</evidence>
<name>A0A4U1BYB7_9SPHI</name>
<dbReference type="GO" id="GO:0006516">
    <property type="term" value="P:glycoprotein catabolic process"/>
    <property type="evidence" value="ECO:0007669"/>
    <property type="project" value="TreeGrafter"/>
</dbReference>
<dbReference type="InterPro" id="IPR006103">
    <property type="entry name" value="Glyco_hydro_2_cat"/>
</dbReference>
<evidence type="ECO:0000256" key="4">
    <source>
        <dbReference type="ARBA" id="ARBA00022729"/>
    </source>
</evidence>
<dbReference type="EC" id="3.2.1.25" evidence="3"/>
<dbReference type="GO" id="GO:0004567">
    <property type="term" value="F:beta-mannosidase activity"/>
    <property type="evidence" value="ECO:0007669"/>
    <property type="project" value="UniProtKB-EC"/>
</dbReference>
<evidence type="ECO:0000256" key="2">
    <source>
        <dbReference type="ARBA" id="ARBA00007401"/>
    </source>
</evidence>
<dbReference type="Pfam" id="PF22666">
    <property type="entry name" value="Glyco_hydro_2_N2"/>
    <property type="match status" value="1"/>
</dbReference>
<evidence type="ECO:0000259" key="8">
    <source>
        <dbReference type="Pfam" id="PF00703"/>
    </source>
</evidence>
<evidence type="ECO:0000256" key="6">
    <source>
        <dbReference type="ARBA" id="ARBA00023295"/>
    </source>
</evidence>
<dbReference type="SUPFAM" id="SSF51445">
    <property type="entry name" value="(Trans)glycosidases"/>
    <property type="match status" value="1"/>
</dbReference>
<keyword evidence="4 7" id="KW-0732">Signal</keyword>
<comment type="caution">
    <text evidence="11">The sequence shown here is derived from an EMBL/GenBank/DDBJ whole genome shotgun (WGS) entry which is preliminary data.</text>
</comment>
<sequence length="776" mass="89184">MSRLKLLPLNLVLFFAVLSISETVAQEINSQLKWKIAYHKTESEIPEKWLPATVPGAVQLDVMKAENYKQPYWYADNFKQFDWMEDYFFSYKTVFKRPSLPKGNRVFFHSKGIDYQFKLILNGINIFEQEGMFTYVDIDLTDKLKDENELKIILMPIPKIKEAATYIPGSETYRQNARESVKPAVSYGWDWHPRLVTRGIWDETYLSVRKSIHLTDFDISYTLNDEFKNANLSLSLKGENLKGKRYKWALIDNKGSVVFTKTGSFNSNNEEVFANINNPALWWPNGYGAPTLYQSEILLLDKRGKLLDKKQSKVGFRKISMIMNDGEWDKSAGFPITRNRAPASLEVNGKRIFAKGSNWVHPEIFVGLINKDTYQKQLQLVKDANFNLIRVWGGGITNKESFFDICDEKGILVWQEFPLACNNYTNDAKYLSVLQQEATSIINRLKKHASLAIWSGGNELFNSWSRMTDQSLALRLLNSLCYQLNPQTPFIYTSPLYGMGHGSYVFFDKDNSKGNEVFQWLAKSDNTAYTEFGIPSVANLDVLKQFIPSNELFPPKKGTSWETHHAFGAWGENRWLELPFLEDYFGKISSLENLVIYSQLTQSEGLKFIYEEARRQKPYCSMALSWCFQEPWPTAANNSLVNWPNAVKPAYYQVANACRPVLASISAPKFLWIEGEEFSCELYLLNDTYDTLKSGTIKVSLLYDDKKVDFASWDFKEPKQFENTKGPKATIKLPVMKNGLFIIKAEVVGMPQYNSTYTFLYKGTSVTYLKSSVSNN</sequence>
<dbReference type="SUPFAM" id="SSF49303">
    <property type="entry name" value="beta-Galactosidase/glucuronidase domain"/>
    <property type="match status" value="1"/>
</dbReference>
<gene>
    <name evidence="11" type="ORF">FA046_14470</name>
</gene>
<dbReference type="InterPro" id="IPR017853">
    <property type="entry name" value="GH"/>
</dbReference>
<evidence type="ECO:0000256" key="1">
    <source>
        <dbReference type="ARBA" id="ARBA00000829"/>
    </source>
</evidence>
<dbReference type="PANTHER" id="PTHR43730">
    <property type="entry name" value="BETA-MANNOSIDASE"/>
    <property type="match status" value="1"/>
</dbReference>
<dbReference type="InterPro" id="IPR054593">
    <property type="entry name" value="Beta-mannosidase-like_N2"/>
</dbReference>
<proteinExistence type="inferred from homology"/>
<feature type="chain" id="PRO_5021011761" description="beta-mannosidase" evidence="7">
    <location>
        <begin position="26"/>
        <end position="776"/>
    </location>
</feature>
<dbReference type="Pfam" id="PF02836">
    <property type="entry name" value="Glyco_hydro_2_C"/>
    <property type="match status" value="1"/>
</dbReference>
<keyword evidence="6" id="KW-0326">Glycosidase</keyword>
<dbReference type="AlphaFoldDB" id="A0A4U1BYB7"/>
<evidence type="ECO:0000256" key="3">
    <source>
        <dbReference type="ARBA" id="ARBA00012754"/>
    </source>
</evidence>
<keyword evidence="12" id="KW-1185">Reference proteome</keyword>
<dbReference type="EMBL" id="SWBP01000005">
    <property type="protein sequence ID" value="TKB96379.1"/>
    <property type="molecule type" value="Genomic_DNA"/>
</dbReference>
<comment type="catalytic activity">
    <reaction evidence="1">
        <text>Hydrolysis of terminal, non-reducing beta-D-mannose residues in beta-D-mannosides.</text>
        <dbReference type="EC" id="3.2.1.25"/>
    </reaction>
</comment>
<dbReference type="OrthoDB" id="9801077at2"/>
<evidence type="ECO:0000256" key="7">
    <source>
        <dbReference type="SAM" id="SignalP"/>
    </source>
</evidence>
<dbReference type="InterPro" id="IPR008979">
    <property type="entry name" value="Galactose-bd-like_sf"/>
</dbReference>
<dbReference type="Gene3D" id="2.60.40.10">
    <property type="entry name" value="Immunoglobulins"/>
    <property type="match status" value="1"/>
</dbReference>
<feature type="domain" description="Beta-mannosidase-like galactose-binding" evidence="10">
    <location>
        <begin position="41"/>
        <end position="201"/>
    </location>
</feature>
<dbReference type="InterPro" id="IPR006102">
    <property type="entry name" value="Ig-like_GH2"/>
</dbReference>